<keyword evidence="2" id="KW-1185">Reference proteome</keyword>
<protein>
    <submittedName>
        <fullName evidence="1">Uncharacterized protein</fullName>
    </submittedName>
</protein>
<feature type="non-terminal residue" evidence="1">
    <location>
        <position position="80"/>
    </location>
</feature>
<reference evidence="1 2" key="1">
    <citation type="submission" date="2017-07" db="EMBL/GenBank/DDBJ databases">
        <title>The genome sequence of Paludifilum halophilum highlights mechanisms for microbial adaptation to high salt environemnts.</title>
        <authorList>
            <person name="Belbahri L."/>
        </authorList>
    </citation>
    <scope>NUCLEOTIDE SEQUENCE [LARGE SCALE GENOMIC DNA]</scope>
    <source>
        <strain evidence="1 2">DSM 102817</strain>
    </source>
</reference>
<accession>A0A235B1D0</accession>
<organism evidence="1 2">
    <name type="scientific">Paludifilum halophilum</name>
    <dbReference type="NCBI Taxonomy" id="1642702"/>
    <lineage>
        <taxon>Bacteria</taxon>
        <taxon>Bacillati</taxon>
        <taxon>Bacillota</taxon>
        <taxon>Bacilli</taxon>
        <taxon>Bacillales</taxon>
        <taxon>Thermoactinomycetaceae</taxon>
        <taxon>Paludifilum</taxon>
    </lineage>
</organism>
<dbReference type="AlphaFoldDB" id="A0A235B1D0"/>
<dbReference type="Proteomes" id="UP000215459">
    <property type="component" value="Unassembled WGS sequence"/>
</dbReference>
<evidence type="ECO:0000313" key="1">
    <source>
        <dbReference type="EMBL" id="OYD06041.1"/>
    </source>
</evidence>
<gene>
    <name evidence="1" type="ORF">CHM34_18450</name>
</gene>
<evidence type="ECO:0000313" key="2">
    <source>
        <dbReference type="Proteomes" id="UP000215459"/>
    </source>
</evidence>
<dbReference type="EMBL" id="NOWF01000079">
    <property type="protein sequence ID" value="OYD06041.1"/>
    <property type="molecule type" value="Genomic_DNA"/>
</dbReference>
<proteinExistence type="predicted"/>
<name>A0A235B1D0_9BACL</name>
<sequence length="80" mass="9239">MFYWLRKMHSLCRIQYMWNFTEVGHSKVKHDGAGACIKRALAHKELKYKDGAILIDAKSIVQWCNTTMGPSKEGESTVHR</sequence>
<comment type="caution">
    <text evidence="1">The sequence shown here is derived from an EMBL/GenBank/DDBJ whole genome shotgun (WGS) entry which is preliminary data.</text>
</comment>